<dbReference type="OrthoDB" id="5368598at2759"/>
<evidence type="ECO:0000256" key="2">
    <source>
        <dbReference type="ARBA" id="ARBA00022692"/>
    </source>
</evidence>
<feature type="compositionally biased region" description="Basic and acidic residues" evidence="5">
    <location>
        <begin position="481"/>
        <end position="491"/>
    </location>
</feature>
<feature type="region of interest" description="Disordered" evidence="5">
    <location>
        <begin position="444"/>
        <end position="506"/>
    </location>
</feature>
<evidence type="ECO:0000259" key="8">
    <source>
        <dbReference type="Pfam" id="PF11970"/>
    </source>
</evidence>
<feature type="domain" description="G protein-coupled receptor GPR1/2/3 C-terminal" evidence="8">
    <location>
        <begin position="556"/>
        <end position="631"/>
    </location>
</feature>
<dbReference type="InterPro" id="IPR023041">
    <property type="entry name" value="Glucose_rcpt_Git3-like_N"/>
</dbReference>
<organism evidence="9 10">
    <name type="scientific">Lachancea meyersii CBS 8951</name>
    <dbReference type="NCBI Taxonomy" id="1266667"/>
    <lineage>
        <taxon>Eukaryota</taxon>
        <taxon>Fungi</taxon>
        <taxon>Dikarya</taxon>
        <taxon>Ascomycota</taxon>
        <taxon>Saccharomycotina</taxon>
        <taxon>Saccharomycetes</taxon>
        <taxon>Saccharomycetales</taxon>
        <taxon>Saccharomycetaceae</taxon>
        <taxon>Lachancea</taxon>
    </lineage>
</organism>
<dbReference type="InterPro" id="IPR022596">
    <property type="entry name" value="GPR1/2/3_C"/>
</dbReference>
<protein>
    <submittedName>
        <fullName evidence="9">LAME_0F05820g1_1</fullName>
    </submittedName>
</protein>
<feature type="region of interest" description="Disordered" evidence="5">
    <location>
        <begin position="829"/>
        <end position="940"/>
    </location>
</feature>
<evidence type="ECO:0000256" key="3">
    <source>
        <dbReference type="ARBA" id="ARBA00022989"/>
    </source>
</evidence>
<gene>
    <name evidence="9" type="ORF">LAME_0F05820G</name>
</gene>
<feature type="compositionally biased region" description="Low complexity" evidence="5">
    <location>
        <begin position="882"/>
        <end position="893"/>
    </location>
</feature>
<evidence type="ECO:0000256" key="5">
    <source>
        <dbReference type="SAM" id="MobiDB-lite"/>
    </source>
</evidence>
<feature type="compositionally biased region" description="Basic and acidic residues" evidence="5">
    <location>
        <begin position="924"/>
        <end position="934"/>
    </location>
</feature>
<evidence type="ECO:0000256" key="1">
    <source>
        <dbReference type="ARBA" id="ARBA00004141"/>
    </source>
</evidence>
<feature type="transmembrane region" description="Helical" evidence="6">
    <location>
        <begin position="180"/>
        <end position="198"/>
    </location>
</feature>
<dbReference type="PANTHER" id="PTHR23112">
    <property type="entry name" value="G PROTEIN-COUPLED RECEPTOR 157-RELATED"/>
    <property type="match status" value="1"/>
</dbReference>
<dbReference type="Proteomes" id="UP000191144">
    <property type="component" value="Chromosome F"/>
</dbReference>
<proteinExistence type="predicted"/>
<dbReference type="AlphaFoldDB" id="A0A1G4JTC4"/>
<keyword evidence="2 6" id="KW-0812">Transmembrane</keyword>
<dbReference type="EMBL" id="LT598477">
    <property type="protein sequence ID" value="SCU94026.1"/>
    <property type="molecule type" value="Genomic_DNA"/>
</dbReference>
<feature type="compositionally biased region" description="Polar residues" evidence="5">
    <location>
        <begin position="870"/>
        <end position="880"/>
    </location>
</feature>
<evidence type="ECO:0000256" key="4">
    <source>
        <dbReference type="ARBA" id="ARBA00023136"/>
    </source>
</evidence>
<dbReference type="Pfam" id="PF11970">
    <property type="entry name" value="GPR_Gpa2_C"/>
    <property type="match status" value="1"/>
</dbReference>
<feature type="transmembrane region" description="Helical" evidence="6">
    <location>
        <begin position="58"/>
        <end position="80"/>
    </location>
</feature>
<reference evidence="10" key="1">
    <citation type="submission" date="2016-03" db="EMBL/GenBank/DDBJ databases">
        <authorList>
            <person name="Devillers Hugo."/>
        </authorList>
    </citation>
    <scope>NUCLEOTIDE SEQUENCE [LARGE SCALE GENOMIC DNA]</scope>
</reference>
<feature type="transmembrane region" description="Helical" evidence="6">
    <location>
        <begin position="566"/>
        <end position="585"/>
    </location>
</feature>
<dbReference type="PANTHER" id="PTHR23112:SF37">
    <property type="entry name" value="G PROTEIN-COUPLED RECEPTOR GPR1"/>
    <property type="match status" value="1"/>
</dbReference>
<dbReference type="GO" id="GO:0007189">
    <property type="term" value="P:adenylate cyclase-activating G protein-coupled receptor signaling pathway"/>
    <property type="evidence" value="ECO:0007669"/>
    <property type="project" value="TreeGrafter"/>
</dbReference>
<evidence type="ECO:0000313" key="9">
    <source>
        <dbReference type="EMBL" id="SCU94026.1"/>
    </source>
</evidence>
<feature type="transmembrane region" description="Helical" evidence="6">
    <location>
        <begin position="605"/>
        <end position="624"/>
    </location>
</feature>
<sequence>MHTNKMSLPNTTFFAGGRVIEPVRLNRTWNTTTVNQLLGLPGMFSTYNRGQLLRLRGIAITSSSLSILAAMVGLYCILCIDRRRKVFRHQLILFLISCDFLKALVLLIYPVAILIENRVYGYPAFYNTLGWITAFGIEGADFAIAIFAVHFALLIFVPSWKWQNNSSGNMEGGLYRLRHFLYPATFLLPMVLASLAFVDFNKFIPVNLNDRVILDNNSYDFPFQARQGGYKAMSAWCYLPPFPLWYRIVLSWAPRYFIIVLIFTVYISIYIFVSKENRKIKNQIGSFRHNSSVDIRRERDSKGRLLTLGQRSRVYCKYVFKKSGLSKLGKSVGNFFFFSFEDYHDEDIEKHTKAQRLDSFAETLSNDDVDGTFGTHIPEALTTPSKLERPKLKGHRSNSIPYHFKKRCMSFSNTSPRTALYQDTAGESNVDNAKEEDYFNHFSKSKIHSNAKNANRVQKKNSGGSFNPIKRRSSSLARGKTSRENFQRHDPTALSPVRSAGSRSQSLQTFPEGLNRLKDDSQSQKDQEGAGFVPTGSDHILGLQHNFQSETYQEFKKRRAQIQKQLRSIFIYPFSYVVIWSFPLAVDVIQYRYEILHGPVIWLEYIATFMQPLSCFVDVLVFIYRERPWRHSWASITKKELSNTYAYKGAIGEHTIRQLCNSELGKKGWYYRGRWSKLECWRHQPQRWKRILWFCYRFVKGFVRNDYDFKDRCNDAAYWDDYYMGKKQNVELVQHPKLSFSEAFKDVLDVSNTRKDSYVSGSTRDILFENQGYVRVPFKWRFVHFLPMLHGVDLDQLDYELRTSQRDGICDIPGLSLALQKMSQPKALSSGESFFKPDYNMAKPSGPAEEPSGVMPPSRVHLGRPRHSVSDLSQNSQHTHSPLHSFLSELSSSNRRESSATSDRASRMIKNASGSASSSQEYDEEKRMEKRMDLMDFLNG</sequence>
<evidence type="ECO:0000259" key="7">
    <source>
        <dbReference type="Pfam" id="PF11710"/>
    </source>
</evidence>
<evidence type="ECO:0000256" key="6">
    <source>
        <dbReference type="SAM" id="Phobius"/>
    </source>
</evidence>
<feature type="compositionally biased region" description="Polar residues" evidence="5">
    <location>
        <begin position="450"/>
        <end position="465"/>
    </location>
</feature>
<feature type="transmembrane region" description="Helical" evidence="6">
    <location>
        <begin position="92"/>
        <end position="115"/>
    </location>
</feature>
<dbReference type="GO" id="GO:0005886">
    <property type="term" value="C:plasma membrane"/>
    <property type="evidence" value="ECO:0007669"/>
    <property type="project" value="TreeGrafter"/>
</dbReference>
<name>A0A1G4JTC4_9SACH</name>
<keyword evidence="4 6" id="KW-0472">Membrane</keyword>
<dbReference type="GO" id="GO:0004930">
    <property type="term" value="F:G protein-coupled receptor activity"/>
    <property type="evidence" value="ECO:0007669"/>
    <property type="project" value="TreeGrafter"/>
</dbReference>
<feature type="domain" description="Glucose receptor Git3-like N-terminal" evidence="7">
    <location>
        <begin position="54"/>
        <end position="279"/>
    </location>
</feature>
<dbReference type="Pfam" id="PF11710">
    <property type="entry name" value="Git3"/>
    <property type="match status" value="1"/>
</dbReference>
<feature type="transmembrane region" description="Helical" evidence="6">
    <location>
        <begin position="135"/>
        <end position="160"/>
    </location>
</feature>
<accession>A0A1G4JTC4</accession>
<keyword evidence="3 6" id="KW-1133">Transmembrane helix</keyword>
<feature type="transmembrane region" description="Helical" evidence="6">
    <location>
        <begin position="253"/>
        <end position="273"/>
    </location>
</feature>
<comment type="subcellular location">
    <subcellularLocation>
        <location evidence="1">Membrane</location>
        <topology evidence="1">Multi-pass membrane protein</topology>
    </subcellularLocation>
</comment>
<keyword evidence="10" id="KW-1185">Reference proteome</keyword>
<evidence type="ECO:0000313" key="10">
    <source>
        <dbReference type="Proteomes" id="UP000191144"/>
    </source>
</evidence>